<protein>
    <submittedName>
        <fullName evidence="3">Uncharacterized protein</fullName>
    </submittedName>
</protein>
<feature type="region of interest" description="Disordered" evidence="1">
    <location>
        <begin position="65"/>
        <end position="92"/>
    </location>
</feature>
<keyword evidence="2" id="KW-0472">Membrane</keyword>
<dbReference type="AlphaFoldDB" id="A0A176SV78"/>
<reference evidence="3 4" key="1">
    <citation type="submission" date="2016-02" db="EMBL/GenBank/DDBJ databases">
        <title>Draft genome sequence of Polaribacter atrinae KACC17473.</title>
        <authorList>
            <person name="Shin S.-K."/>
            <person name="Yi H."/>
        </authorList>
    </citation>
    <scope>NUCLEOTIDE SEQUENCE [LARGE SCALE GENOMIC DNA]</scope>
    <source>
        <strain evidence="3 4">KACC 17473</strain>
    </source>
</reference>
<dbReference type="RefSeq" id="WP_068453103.1">
    <property type="nucleotide sequence ID" value="NZ_CP150660.1"/>
</dbReference>
<feature type="compositionally biased region" description="Basic residues" evidence="1">
    <location>
        <begin position="65"/>
        <end position="86"/>
    </location>
</feature>
<gene>
    <name evidence="3" type="ORF">LPB303_17020</name>
</gene>
<keyword evidence="2" id="KW-1133">Transmembrane helix</keyword>
<dbReference type="Proteomes" id="UP000076923">
    <property type="component" value="Unassembled WGS sequence"/>
</dbReference>
<keyword evidence="2" id="KW-0812">Transmembrane</keyword>
<sequence length="165" mass="19423">MEGKIIIGIISAFILVITATFINSENLSKTQKNILFILILFPPAQWILGIIFLNLNKENSNQKFISKKRKNKKSKGKKNIKRKKNNEKKQLEKINSTKKKTKIIKTQNKKISVEKLTPQIALIKSKFKENRKLLRKELKMNLITDIEYEYKLKILKEKKEKELLE</sequence>
<feature type="transmembrane region" description="Helical" evidence="2">
    <location>
        <begin position="34"/>
        <end position="55"/>
    </location>
</feature>
<dbReference type="OrthoDB" id="1454500at2"/>
<organism evidence="3 4">
    <name type="scientific">Polaribacter atrinae</name>
    <dbReference type="NCBI Taxonomy" id="1333662"/>
    <lineage>
        <taxon>Bacteria</taxon>
        <taxon>Pseudomonadati</taxon>
        <taxon>Bacteroidota</taxon>
        <taxon>Flavobacteriia</taxon>
        <taxon>Flavobacteriales</taxon>
        <taxon>Flavobacteriaceae</taxon>
    </lineage>
</organism>
<comment type="caution">
    <text evidence="3">The sequence shown here is derived from an EMBL/GenBank/DDBJ whole genome shotgun (WGS) entry which is preliminary data.</text>
</comment>
<evidence type="ECO:0000313" key="3">
    <source>
        <dbReference type="EMBL" id="OAD39590.1"/>
    </source>
</evidence>
<evidence type="ECO:0000256" key="2">
    <source>
        <dbReference type="SAM" id="Phobius"/>
    </source>
</evidence>
<keyword evidence="4" id="KW-1185">Reference proteome</keyword>
<dbReference type="EMBL" id="LVWE01000106">
    <property type="protein sequence ID" value="OAD39590.1"/>
    <property type="molecule type" value="Genomic_DNA"/>
</dbReference>
<accession>A0A176SV78</accession>
<evidence type="ECO:0000256" key="1">
    <source>
        <dbReference type="SAM" id="MobiDB-lite"/>
    </source>
</evidence>
<evidence type="ECO:0000313" key="4">
    <source>
        <dbReference type="Proteomes" id="UP000076923"/>
    </source>
</evidence>
<proteinExistence type="predicted"/>
<name>A0A176SV78_9FLAO</name>
<feature type="transmembrane region" description="Helical" evidence="2">
    <location>
        <begin position="5"/>
        <end position="22"/>
    </location>
</feature>